<dbReference type="EMBL" id="CP074691">
    <property type="protein sequence ID" value="QVL35749.1"/>
    <property type="molecule type" value="Genomic_DNA"/>
</dbReference>
<dbReference type="Proteomes" id="UP000682204">
    <property type="component" value="Chromosome"/>
</dbReference>
<organism evidence="1 2">
    <name type="scientific">Aminirod propionatiphilus</name>
    <dbReference type="NCBI Taxonomy" id="3415223"/>
    <lineage>
        <taxon>Bacteria</taxon>
        <taxon>Thermotogati</taxon>
        <taxon>Synergistota</taxon>
        <taxon>Synergistia</taxon>
        <taxon>Synergistales</taxon>
        <taxon>Aminiphilaceae</taxon>
        <taxon>Aminirod</taxon>
    </lineage>
</organism>
<proteinExistence type="predicted"/>
<evidence type="ECO:0000313" key="2">
    <source>
        <dbReference type="Proteomes" id="UP000682204"/>
    </source>
</evidence>
<evidence type="ECO:0000313" key="1">
    <source>
        <dbReference type="EMBL" id="QVL35749.1"/>
    </source>
</evidence>
<gene>
    <name evidence="1" type="ORF">KIH16_11395</name>
</gene>
<keyword evidence="2" id="KW-1185">Reference proteome</keyword>
<sequence length="391" mass="43662">MKILYLHQYFNTPAMAGGTRSYEMGRRLVAWGHEVHMITTDRDGRFPKDKIWHETEEAGIHVHWTPVPYGNAMPYNERIKAFFAFSWRAARRAVAIGGDIVFATSTPLTIAIPGVYASKRLGIPMVFEVRDLWPEVPIALGALKNPLTIAAAEWLEGFAYRNAARVVTLSPGMMEGVIKKGVVPDRVTMIPNGCDIDLFQNVTSKWRPEGVDDSDFMAIFAGAHGLANGLDALLDAAVELQKKGANKIKVVLIGNGAIKKSLQKRAKKENLKNVIFCDYVSKNRLVGLFASADLGLQILSNIPEFHYGSSPNKFFDYIASGLPVLINYPGWLDEEVKKNKIGISCSENSIADGIWDYYKGERISRQHVLTYAINNFSRDFLAKKIMNFIDF</sequence>
<name>A0ACD1DUX1_9BACT</name>
<protein>
    <submittedName>
        <fullName evidence="1">Glycosyltransferase family 4 protein</fullName>
    </submittedName>
</protein>
<accession>A0ACD1DUX1</accession>
<reference evidence="1" key="1">
    <citation type="submission" date="2021-05" db="EMBL/GenBank/DDBJ databases">
        <title>An isolated secondary fermenter in methanogenic hydrocarbon-degrading communities.</title>
        <authorList>
            <person name="Liu Y.-F."/>
            <person name="Liu Z.-l."/>
        </authorList>
    </citation>
    <scope>NUCLEOTIDE SEQUENCE</scope>
    <source>
        <strain evidence="1">L-13</strain>
    </source>
</reference>